<dbReference type="Gene3D" id="3.90.1200.10">
    <property type="match status" value="1"/>
</dbReference>
<dbReference type="PANTHER" id="PTHR21064:SF6">
    <property type="entry name" value="AMINOGLYCOSIDE PHOSPHOTRANSFERASE DOMAIN-CONTAINING PROTEIN"/>
    <property type="match status" value="1"/>
</dbReference>
<evidence type="ECO:0000256" key="1">
    <source>
        <dbReference type="ARBA" id="ARBA00038240"/>
    </source>
</evidence>
<keyword evidence="4" id="KW-1185">Reference proteome</keyword>
<dbReference type="InterPro" id="IPR011009">
    <property type="entry name" value="Kinase-like_dom_sf"/>
</dbReference>
<dbReference type="SUPFAM" id="SSF56112">
    <property type="entry name" value="Protein kinase-like (PK-like)"/>
    <property type="match status" value="1"/>
</dbReference>
<dbReference type="KEGG" id="ahb:bsdtb5_02000"/>
<feature type="domain" description="Aminoglycoside phosphotransferase" evidence="2">
    <location>
        <begin position="25"/>
        <end position="208"/>
    </location>
</feature>
<evidence type="ECO:0000259" key="2">
    <source>
        <dbReference type="Pfam" id="PF01636"/>
    </source>
</evidence>
<accession>A0A7R7EHM6</accession>
<evidence type="ECO:0000313" key="4">
    <source>
        <dbReference type="Proteomes" id="UP000595897"/>
    </source>
</evidence>
<sequence length="299" mass="34834">MMQNILKNWKIQGELIQIYRTAWSVDDEYVLKVYDNLDSLKRNEKILKTLYEMGIPVAEIVNLENGQGYCGDGTKYYMLTKKLRGNNIVDIKNNLGMAYKMGEVLAQLHMAFLKCEDDLGYWDNSLLKEMKGWIRKNLSESGWALIKEEEFDLVVNQLEEVYDVLPKQLIHRDVNFGNFLFDQGEFSGYIDFDLSQRNIRIFDLSYFLIGLLSVELDNKINMEEWIKIVTDVIVGYESQTKLLRVEKESIPCVMKCIELLFVAYFSGIDNKECAMDAVRLYELVCEKEEEILGGVFHNI</sequence>
<gene>
    <name evidence="3" type="ORF">bsdtb5_02000</name>
</gene>
<dbReference type="AlphaFoldDB" id="A0A7R7EHM6"/>
<evidence type="ECO:0000313" key="3">
    <source>
        <dbReference type="EMBL" id="BCN28905.1"/>
    </source>
</evidence>
<reference evidence="3 4" key="1">
    <citation type="submission" date="2020-11" db="EMBL/GenBank/DDBJ databases">
        <title>Draft genome sequencing of a Lachnospiraceae strain isolated from anoxic soil subjected to BSD treatment.</title>
        <authorList>
            <person name="Uek A."/>
            <person name="Tonouchi A."/>
        </authorList>
    </citation>
    <scope>NUCLEOTIDE SEQUENCE [LARGE SCALE GENOMIC DNA]</scope>
    <source>
        <strain evidence="3 4">TB5</strain>
    </source>
</reference>
<organism evidence="3 4">
    <name type="scientific">Anaeromicropila herbilytica</name>
    <dbReference type="NCBI Taxonomy" id="2785025"/>
    <lineage>
        <taxon>Bacteria</taxon>
        <taxon>Bacillati</taxon>
        <taxon>Bacillota</taxon>
        <taxon>Clostridia</taxon>
        <taxon>Lachnospirales</taxon>
        <taxon>Lachnospiraceae</taxon>
        <taxon>Anaeromicropila</taxon>
    </lineage>
</organism>
<dbReference type="Proteomes" id="UP000595897">
    <property type="component" value="Chromosome"/>
</dbReference>
<protein>
    <recommendedName>
        <fullName evidence="2">Aminoglycoside phosphotransferase domain-containing protein</fullName>
    </recommendedName>
</protein>
<name>A0A7R7EHM6_9FIRM</name>
<dbReference type="EMBL" id="AP024169">
    <property type="protein sequence ID" value="BCN28905.1"/>
    <property type="molecule type" value="Genomic_DNA"/>
</dbReference>
<dbReference type="InterPro" id="IPR050249">
    <property type="entry name" value="Pseudomonas-type_ThrB"/>
</dbReference>
<dbReference type="Pfam" id="PF01636">
    <property type="entry name" value="APH"/>
    <property type="match status" value="1"/>
</dbReference>
<dbReference type="RefSeq" id="WP_271714209.1">
    <property type="nucleotide sequence ID" value="NZ_AP024169.1"/>
</dbReference>
<dbReference type="PANTHER" id="PTHR21064">
    <property type="entry name" value="AMINOGLYCOSIDE PHOSPHOTRANSFERASE DOMAIN-CONTAINING PROTEIN-RELATED"/>
    <property type="match status" value="1"/>
</dbReference>
<proteinExistence type="inferred from homology"/>
<dbReference type="InterPro" id="IPR002575">
    <property type="entry name" value="Aminoglycoside_PTrfase"/>
</dbReference>
<dbReference type="GO" id="GO:0019202">
    <property type="term" value="F:amino acid kinase activity"/>
    <property type="evidence" value="ECO:0007669"/>
    <property type="project" value="TreeGrafter"/>
</dbReference>
<comment type="similarity">
    <text evidence="1">Belongs to the pseudomonas-type ThrB family.</text>
</comment>